<evidence type="ECO:0000313" key="2">
    <source>
        <dbReference type="Proteomes" id="UP001281761"/>
    </source>
</evidence>
<dbReference type="EMBL" id="JARBJD010000068">
    <property type="protein sequence ID" value="KAK2955323.1"/>
    <property type="molecule type" value="Genomic_DNA"/>
</dbReference>
<accession>A0ABQ9XV19</accession>
<sequence length="132" mass="14396">MATLGDGSEMLSSMASVTELCYSKDTFNRLMEGSGQMSVYSGVFFNLGSPIPANRNAALVLLSKVCELATFGMVVDLCRFGVVECVIMGVEATLILPDTTFSHHMTGLEGIYRLSLEKDAIFDHLPNTRTWC</sequence>
<name>A0ABQ9XV19_9EUKA</name>
<evidence type="ECO:0000313" key="1">
    <source>
        <dbReference type="EMBL" id="KAK2955323.1"/>
    </source>
</evidence>
<reference evidence="1 2" key="1">
    <citation type="journal article" date="2022" name="bioRxiv">
        <title>Genomics of Preaxostyla Flagellates Illuminates Evolutionary Transitions and the Path Towards Mitochondrial Loss.</title>
        <authorList>
            <person name="Novak L.V.F."/>
            <person name="Treitli S.C."/>
            <person name="Pyrih J."/>
            <person name="Halakuc P."/>
            <person name="Pipaliya S.V."/>
            <person name="Vacek V."/>
            <person name="Brzon O."/>
            <person name="Soukal P."/>
            <person name="Eme L."/>
            <person name="Dacks J.B."/>
            <person name="Karnkowska A."/>
            <person name="Elias M."/>
            <person name="Hampl V."/>
        </authorList>
    </citation>
    <scope>NUCLEOTIDE SEQUENCE [LARGE SCALE GENOMIC DNA]</scope>
    <source>
        <strain evidence="1">NAU3</strain>
        <tissue evidence="1">Gut</tissue>
    </source>
</reference>
<organism evidence="1 2">
    <name type="scientific">Blattamonas nauphoetae</name>
    <dbReference type="NCBI Taxonomy" id="2049346"/>
    <lineage>
        <taxon>Eukaryota</taxon>
        <taxon>Metamonada</taxon>
        <taxon>Preaxostyla</taxon>
        <taxon>Oxymonadida</taxon>
        <taxon>Blattamonas</taxon>
    </lineage>
</organism>
<proteinExistence type="predicted"/>
<protein>
    <submittedName>
        <fullName evidence="1">Uncharacterized protein</fullName>
    </submittedName>
</protein>
<keyword evidence="2" id="KW-1185">Reference proteome</keyword>
<comment type="caution">
    <text evidence="1">The sequence shown here is derived from an EMBL/GenBank/DDBJ whole genome shotgun (WGS) entry which is preliminary data.</text>
</comment>
<gene>
    <name evidence="1" type="ORF">BLNAU_9714</name>
</gene>
<dbReference type="Proteomes" id="UP001281761">
    <property type="component" value="Unassembled WGS sequence"/>
</dbReference>